<evidence type="ECO:0000256" key="6">
    <source>
        <dbReference type="ARBA" id="ARBA00023163"/>
    </source>
</evidence>
<dbReference type="SUPFAM" id="SSF50978">
    <property type="entry name" value="WD40 repeat-like"/>
    <property type="match status" value="2"/>
</dbReference>
<dbReference type="EMBL" id="JASPKY010000406">
    <property type="protein sequence ID" value="KAK9701837.1"/>
    <property type="molecule type" value="Genomic_DNA"/>
</dbReference>
<keyword evidence="2" id="KW-0690">Ribosome biogenesis</keyword>
<dbReference type="GO" id="GO:2000234">
    <property type="term" value="P:positive regulation of rRNA processing"/>
    <property type="evidence" value="ECO:0007669"/>
    <property type="project" value="TreeGrafter"/>
</dbReference>
<evidence type="ECO:0000256" key="5">
    <source>
        <dbReference type="ARBA" id="ARBA00022737"/>
    </source>
</evidence>
<proteinExistence type="predicted"/>
<dbReference type="GO" id="GO:0006364">
    <property type="term" value="P:rRNA processing"/>
    <property type="evidence" value="ECO:0007669"/>
    <property type="project" value="UniProtKB-KW"/>
</dbReference>
<reference evidence="10 11" key="1">
    <citation type="journal article" date="2024" name="BMC Genomics">
        <title>De novo assembly and annotation of Popillia japonica's genome with initial clues to its potential as an invasive pest.</title>
        <authorList>
            <person name="Cucini C."/>
            <person name="Boschi S."/>
            <person name="Funari R."/>
            <person name="Cardaioli E."/>
            <person name="Iannotti N."/>
            <person name="Marturano G."/>
            <person name="Paoli F."/>
            <person name="Bruttini M."/>
            <person name="Carapelli A."/>
            <person name="Frati F."/>
            <person name="Nardi F."/>
        </authorList>
    </citation>
    <scope>NUCLEOTIDE SEQUENCE [LARGE SCALE GENOMIC DNA]</scope>
    <source>
        <strain evidence="10">DMR45628</strain>
    </source>
</reference>
<evidence type="ECO:0000256" key="8">
    <source>
        <dbReference type="SAM" id="MobiDB-lite"/>
    </source>
</evidence>
<organism evidence="10 11">
    <name type="scientific">Popillia japonica</name>
    <name type="common">Japanese beetle</name>
    <dbReference type="NCBI Taxonomy" id="7064"/>
    <lineage>
        <taxon>Eukaryota</taxon>
        <taxon>Metazoa</taxon>
        <taxon>Ecdysozoa</taxon>
        <taxon>Arthropoda</taxon>
        <taxon>Hexapoda</taxon>
        <taxon>Insecta</taxon>
        <taxon>Pterygota</taxon>
        <taxon>Neoptera</taxon>
        <taxon>Endopterygota</taxon>
        <taxon>Coleoptera</taxon>
        <taxon>Polyphaga</taxon>
        <taxon>Scarabaeiformia</taxon>
        <taxon>Scarabaeidae</taxon>
        <taxon>Rutelinae</taxon>
        <taxon>Popillia</taxon>
    </lineage>
</organism>
<dbReference type="Proteomes" id="UP001458880">
    <property type="component" value="Unassembled WGS sequence"/>
</dbReference>
<keyword evidence="11" id="KW-1185">Reference proteome</keyword>
<comment type="subcellular location">
    <subcellularLocation>
        <location evidence="1">Nucleus</location>
        <location evidence="1">Nucleolus</location>
    </subcellularLocation>
</comment>
<dbReference type="AlphaFoldDB" id="A0AAW1JE58"/>
<feature type="compositionally biased region" description="Basic and acidic residues" evidence="8">
    <location>
        <begin position="732"/>
        <end position="761"/>
    </location>
</feature>
<name>A0AAW1JE58_POPJA</name>
<evidence type="ECO:0000256" key="3">
    <source>
        <dbReference type="ARBA" id="ARBA00022552"/>
    </source>
</evidence>
<dbReference type="GO" id="GO:0032040">
    <property type="term" value="C:small-subunit processome"/>
    <property type="evidence" value="ECO:0007669"/>
    <property type="project" value="InterPro"/>
</dbReference>
<dbReference type="GO" id="GO:0045943">
    <property type="term" value="P:positive regulation of transcription by RNA polymerase I"/>
    <property type="evidence" value="ECO:0007669"/>
    <property type="project" value="InterPro"/>
</dbReference>
<evidence type="ECO:0000313" key="10">
    <source>
        <dbReference type="EMBL" id="KAK9701837.1"/>
    </source>
</evidence>
<evidence type="ECO:0000313" key="11">
    <source>
        <dbReference type="Proteomes" id="UP001458880"/>
    </source>
</evidence>
<accession>A0AAW1JE58</accession>
<feature type="domain" description="WD repeat-containing protein 75 second beta-propeller" evidence="9">
    <location>
        <begin position="321"/>
        <end position="640"/>
    </location>
</feature>
<sequence length="790" mass="89649">MVAESYSLEARFKGGGSIIGLPPVFSEDSQFVYLLWKDMIVSYNTKTAKRVCEFRNGRQQIVGFGCTYGSSGEYIVACTARGKVTIWKANNALKLRELKLKMDQNVKVKYFKLILNKRLDGKTLEALVCFENFNSNILRFDADNIPISIDVNGSGRYFVVARGKSMFFSIFGSNHIKYSIKGRTFTCVACHPEEEAVLTGDNTGRILLWHNIAKKKQATQAVYHWHTLPVNTMCFSTSGTYFYSGGAECVLVKWDQTNNNFKNFLPRLPNYIKHISVAENNVIIAAATTDNAIQLISPQLSVVNTIQHLALGNDNSSGIAFDSRSKSLVLNSVVGHVQFFSPRDMNLMYNLDVVGQNKFSNERDKAIISTTVYKVALSNTGRWMATVEQRPDPDMFETRLKFWLYNAAKQNYCLNTSIEYPHEEQVLDITFQPTRNDFELQSVTVGNDRKFKVWQLVNVSSVDYQGYSWRCFGEVTYKDLNPRVATFSNDGSLIIAGFESIITVWLSDNHKLKCSLKHPFQNDNIIHLSFGTGTNSHLVFCATSKYVSVWNLLSLSLVWTVRVDVSLAISDIRTPFKAVFTKDKKLFILDLKSSKPIYSSNKILKYAGDVQAAAFVPKNFISSDIDMVWYRTTCIYFLDSNYELYSIETKGDSTDFNLHIDETNTTLYSHLIPKIGTNITSKGTVTHMYEKENSANQFRKFLDTPATALPPLHLICEGILQSMILQHEVSKVETRGNERGRNQNSVDQRKEEQNDYTKESDQLQDSIEIEKQLSQISKEPTDWVSVLLND</sequence>
<keyword evidence="3" id="KW-0698">rRNA processing</keyword>
<protein>
    <recommendedName>
        <fullName evidence="9">WD repeat-containing protein 75 second beta-propeller domain-containing protein</fullName>
    </recommendedName>
</protein>
<keyword evidence="7" id="KW-0539">Nucleus</keyword>
<evidence type="ECO:0000256" key="1">
    <source>
        <dbReference type="ARBA" id="ARBA00004604"/>
    </source>
</evidence>
<dbReference type="PANTHER" id="PTHR44215">
    <property type="entry name" value="WD REPEAT-CONTAINING PROTEIN 75"/>
    <property type="match status" value="1"/>
</dbReference>
<dbReference type="GO" id="GO:0003723">
    <property type="term" value="F:RNA binding"/>
    <property type="evidence" value="ECO:0007669"/>
    <property type="project" value="InterPro"/>
</dbReference>
<keyword evidence="5" id="KW-0677">Repeat</keyword>
<evidence type="ECO:0000256" key="4">
    <source>
        <dbReference type="ARBA" id="ARBA00022574"/>
    </source>
</evidence>
<dbReference type="Pfam" id="PF23869">
    <property type="entry name" value="Beta-prop_WDR75_1st"/>
    <property type="match status" value="1"/>
</dbReference>
<dbReference type="SMART" id="SM00320">
    <property type="entry name" value="WD40"/>
    <property type="match status" value="6"/>
</dbReference>
<dbReference type="InterPro" id="IPR015943">
    <property type="entry name" value="WD40/YVTN_repeat-like_dom_sf"/>
</dbReference>
<dbReference type="PANTHER" id="PTHR44215:SF1">
    <property type="entry name" value="WD REPEAT-CONTAINING PROTEIN 75"/>
    <property type="match status" value="1"/>
</dbReference>
<comment type="caution">
    <text evidence="10">The sequence shown here is derived from an EMBL/GenBank/DDBJ whole genome shotgun (WGS) entry which is preliminary data.</text>
</comment>
<evidence type="ECO:0000256" key="2">
    <source>
        <dbReference type="ARBA" id="ARBA00022517"/>
    </source>
</evidence>
<feature type="region of interest" description="Disordered" evidence="8">
    <location>
        <begin position="732"/>
        <end position="764"/>
    </location>
</feature>
<keyword evidence="4" id="KW-0853">WD repeat</keyword>
<dbReference type="Pfam" id="PF23769">
    <property type="entry name" value="Beta-prop_WDR75_2nd"/>
    <property type="match status" value="1"/>
</dbReference>
<dbReference type="InterPro" id="IPR036322">
    <property type="entry name" value="WD40_repeat_dom_sf"/>
</dbReference>
<evidence type="ECO:0000256" key="7">
    <source>
        <dbReference type="ARBA" id="ARBA00023242"/>
    </source>
</evidence>
<dbReference type="InterPro" id="IPR001680">
    <property type="entry name" value="WD40_rpt"/>
</dbReference>
<gene>
    <name evidence="10" type="ORF">QE152_g30335</name>
</gene>
<evidence type="ECO:0000259" key="9">
    <source>
        <dbReference type="Pfam" id="PF23769"/>
    </source>
</evidence>
<dbReference type="Gene3D" id="2.130.10.10">
    <property type="entry name" value="YVTN repeat-like/Quinoprotein amine dehydrogenase"/>
    <property type="match status" value="3"/>
</dbReference>
<keyword evidence="6" id="KW-0804">Transcription</keyword>
<dbReference type="InterPro" id="IPR057644">
    <property type="entry name" value="Beta-prop_WDR75_2nd"/>
</dbReference>
<dbReference type="InterPro" id="IPR053826">
    <property type="entry name" value="WDR75"/>
</dbReference>